<dbReference type="EC" id="2.1.2.9" evidence="2 5"/>
<dbReference type="InterPro" id="IPR044135">
    <property type="entry name" value="Met-tRNA-FMT_C"/>
</dbReference>
<evidence type="ECO:0000313" key="10">
    <source>
        <dbReference type="Proteomes" id="UP000228510"/>
    </source>
</evidence>
<dbReference type="NCBIfam" id="TIGR00460">
    <property type="entry name" value="fmt"/>
    <property type="match status" value="1"/>
</dbReference>
<feature type="region of interest" description="Disordered" evidence="6">
    <location>
        <begin position="163"/>
        <end position="182"/>
    </location>
</feature>
<dbReference type="GO" id="GO:0005829">
    <property type="term" value="C:cytosol"/>
    <property type="evidence" value="ECO:0007669"/>
    <property type="project" value="TreeGrafter"/>
</dbReference>
<evidence type="ECO:0000256" key="2">
    <source>
        <dbReference type="ARBA" id="ARBA00012261"/>
    </source>
</evidence>
<gene>
    <name evidence="5 9" type="primary">fmt</name>
    <name evidence="9" type="ORF">COU01_03485</name>
</gene>
<dbReference type="InterPro" id="IPR011034">
    <property type="entry name" value="Formyl_transferase-like_C_sf"/>
</dbReference>
<keyword evidence="3 5" id="KW-0808">Transferase</keyword>
<dbReference type="Pfam" id="PF02911">
    <property type="entry name" value="Formyl_trans_C"/>
    <property type="match status" value="1"/>
</dbReference>
<name>A0A2H0UZ85_9BACT</name>
<dbReference type="GO" id="GO:0004479">
    <property type="term" value="F:methionyl-tRNA formyltransferase activity"/>
    <property type="evidence" value="ECO:0007669"/>
    <property type="project" value="UniProtKB-UniRule"/>
</dbReference>
<comment type="function">
    <text evidence="5">Attaches a formyl group to the free amino group of methionyl-tRNA(fMet). The formyl group appears to play a dual role in the initiator identity of N-formylmethionyl-tRNA by promoting its recognition by IF2 and preventing the misappropriation of this tRNA by the elongation apparatus.</text>
</comment>
<evidence type="ECO:0000256" key="3">
    <source>
        <dbReference type="ARBA" id="ARBA00022679"/>
    </source>
</evidence>
<dbReference type="InterPro" id="IPR005793">
    <property type="entry name" value="Formyl_trans_C"/>
</dbReference>
<protein>
    <recommendedName>
        <fullName evidence="2 5">Methionyl-tRNA formyltransferase</fullName>
        <ecNumber evidence="2 5">2.1.2.9</ecNumber>
    </recommendedName>
</protein>
<feature type="domain" description="Formyl transferase N-terminal" evidence="7">
    <location>
        <begin position="3"/>
        <end position="156"/>
    </location>
</feature>
<accession>A0A2H0UZ85</accession>
<proteinExistence type="inferred from homology"/>
<dbReference type="InterPro" id="IPR005794">
    <property type="entry name" value="Fmt"/>
</dbReference>
<evidence type="ECO:0000256" key="5">
    <source>
        <dbReference type="HAMAP-Rule" id="MF_00182"/>
    </source>
</evidence>
<dbReference type="Gene3D" id="3.40.50.12230">
    <property type="match status" value="1"/>
</dbReference>
<reference evidence="10" key="1">
    <citation type="submission" date="2017-09" db="EMBL/GenBank/DDBJ databases">
        <title>Depth-based differentiation of microbial function through sediment-hosted aquifers and enrichment of novel symbionts in the deep terrestrial subsurface.</title>
        <authorList>
            <person name="Probst A.J."/>
            <person name="Ladd B."/>
            <person name="Jarett J.K."/>
            <person name="Geller-Mcgrath D.E."/>
            <person name="Sieber C.M.K."/>
            <person name="Emerson J.B."/>
            <person name="Anantharaman K."/>
            <person name="Thomas B.C."/>
            <person name="Malmstrom R."/>
            <person name="Stieglmeier M."/>
            <person name="Klingl A."/>
            <person name="Woyke T."/>
            <person name="Ryan C.M."/>
            <person name="Banfield J.F."/>
        </authorList>
    </citation>
    <scope>NUCLEOTIDE SEQUENCE [LARGE SCALE GENOMIC DNA]</scope>
</reference>
<dbReference type="AlphaFoldDB" id="A0A2H0UZ85"/>
<dbReference type="InterPro" id="IPR041711">
    <property type="entry name" value="Met-tRNA-FMT_N"/>
</dbReference>
<dbReference type="Proteomes" id="UP000228510">
    <property type="component" value="Unassembled WGS sequence"/>
</dbReference>
<dbReference type="Pfam" id="PF00551">
    <property type="entry name" value="Formyl_trans_N"/>
    <property type="match status" value="1"/>
</dbReference>
<evidence type="ECO:0000256" key="4">
    <source>
        <dbReference type="ARBA" id="ARBA00022917"/>
    </source>
</evidence>
<dbReference type="InterPro" id="IPR002376">
    <property type="entry name" value="Formyl_transf_N"/>
</dbReference>
<keyword evidence="4 5" id="KW-0648">Protein biosynthesis</keyword>
<feature type="compositionally biased region" description="Basic and acidic residues" evidence="6">
    <location>
        <begin position="167"/>
        <end position="179"/>
    </location>
</feature>
<dbReference type="CDD" id="cd08704">
    <property type="entry name" value="Met_tRNA_FMT_C"/>
    <property type="match status" value="1"/>
</dbReference>
<dbReference type="SUPFAM" id="SSF50486">
    <property type="entry name" value="FMT C-terminal domain-like"/>
    <property type="match status" value="1"/>
</dbReference>
<dbReference type="PANTHER" id="PTHR11138">
    <property type="entry name" value="METHIONYL-TRNA FORMYLTRANSFERASE"/>
    <property type="match status" value="1"/>
</dbReference>
<evidence type="ECO:0000259" key="8">
    <source>
        <dbReference type="Pfam" id="PF02911"/>
    </source>
</evidence>
<dbReference type="CDD" id="cd08646">
    <property type="entry name" value="FMT_core_Met-tRNA-FMT_N"/>
    <property type="match status" value="1"/>
</dbReference>
<evidence type="ECO:0000256" key="1">
    <source>
        <dbReference type="ARBA" id="ARBA00010699"/>
    </source>
</evidence>
<dbReference type="SUPFAM" id="SSF53328">
    <property type="entry name" value="Formyltransferase"/>
    <property type="match status" value="2"/>
</dbReference>
<comment type="catalytic activity">
    <reaction evidence="5">
        <text>L-methionyl-tRNA(fMet) + (6R)-10-formyltetrahydrofolate = N-formyl-L-methionyl-tRNA(fMet) + (6S)-5,6,7,8-tetrahydrofolate + H(+)</text>
        <dbReference type="Rhea" id="RHEA:24380"/>
        <dbReference type="Rhea" id="RHEA-COMP:9952"/>
        <dbReference type="Rhea" id="RHEA-COMP:9953"/>
        <dbReference type="ChEBI" id="CHEBI:15378"/>
        <dbReference type="ChEBI" id="CHEBI:57453"/>
        <dbReference type="ChEBI" id="CHEBI:78530"/>
        <dbReference type="ChEBI" id="CHEBI:78844"/>
        <dbReference type="ChEBI" id="CHEBI:195366"/>
        <dbReference type="EC" id="2.1.2.9"/>
    </reaction>
</comment>
<feature type="domain" description="Formyl transferase C-terminal" evidence="8">
    <location>
        <begin position="226"/>
        <end position="323"/>
    </location>
</feature>
<evidence type="ECO:0000256" key="6">
    <source>
        <dbReference type="SAM" id="MobiDB-lite"/>
    </source>
</evidence>
<dbReference type="PANTHER" id="PTHR11138:SF5">
    <property type="entry name" value="METHIONYL-TRNA FORMYLTRANSFERASE, MITOCHONDRIAL"/>
    <property type="match status" value="1"/>
</dbReference>
<organism evidence="9 10">
    <name type="scientific">Candidatus Falkowbacteria bacterium CG10_big_fil_rev_8_21_14_0_10_44_15</name>
    <dbReference type="NCBI Taxonomy" id="1974569"/>
    <lineage>
        <taxon>Bacteria</taxon>
        <taxon>Candidatus Falkowiibacteriota</taxon>
    </lineage>
</organism>
<comment type="similarity">
    <text evidence="1 5">Belongs to the Fmt family.</text>
</comment>
<dbReference type="InterPro" id="IPR036477">
    <property type="entry name" value="Formyl_transf_N_sf"/>
</dbReference>
<dbReference type="HAMAP" id="MF_00182">
    <property type="entry name" value="Formyl_trans"/>
    <property type="match status" value="1"/>
</dbReference>
<evidence type="ECO:0000313" key="9">
    <source>
        <dbReference type="EMBL" id="PIR92115.1"/>
    </source>
</evidence>
<dbReference type="EMBL" id="PFAT01000043">
    <property type="protein sequence ID" value="PIR92115.1"/>
    <property type="molecule type" value="Genomic_DNA"/>
</dbReference>
<sequence length="330" mass="36578">MYKIIFIGTPEYSVPTLQALIADERFNVAAVITAPDAPVGRKQILTPPPVKVMAQKFNLPVLQPRNIKAMATGIKKMASDAIIVIAYGQIIPPEILSLPKFGCLNLHASLLPKHRGASPIQTAIAAGDKTTGVTLMKMDSGLDTGPIIAQKKIKINNCHFLENGDPTDNRRDSRLRGNDNLDTGASLHDKLARLSAETLLQYLPGYLAGKLQPKPQTERQATYAPKLTRQSGRIDWRKPAEEIERLVRAYYPWPGTWTKWQEKILKIIEVDKNILKINKDKVGQIFLHNGRPAIQCGHSSLIINRLQLAGKQVVKGQEFISGYGQKINNC</sequence>
<feature type="binding site" evidence="5">
    <location>
        <begin position="109"/>
        <end position="112"/>
    </location>
    <ligand>
        <name>(6S)-5,6,7,8-tetrahydrofolate</name>
        <dbReference type="ChEBI" id="CHEBI:57453"/>
    </ligand>
</feature>
<comment type="caution">
    <text evidence="9">The sequence shown here is derived from an EMBL/GenBank/DDBJ whole genome shotgun (WGS) entry which is preliminary data.</text>
</comment>
<evidence type="ECO:0000259" key="7">
    <source>
        <dbReference type="Pfam" id="PF00551"/>
    </source>
</evidence>